<sequence length="352" mass="36222">MAGSTGQRDTPEPGGPAAPGDEGARSLLGEALATTVRLGRPLYGAALAVTALAACGVAAIAVLGFSLAWDAFVLLRERVRSNLDQEVPPFSATGDIDVTFTLTGILVVLLLLLLLAVVLTLLYAAHAAAVRDAPSGSGAPPAGGLWRRARPHLPRVLGTQLLTGLCVVVAALVAFSLFDSLARDLIPGVERPRSPFTGFGAADWAVGLGLPLAAGCVGPYAMVRLSLAPSAVVFEDVGVWRAVRRSWALTRGAQAGAAGLWLLTAAAVAVAFTLLLLAASPLALPAEEAMMRFSDGNIFVTATLVHYTPAAVALVLLPVAVMPPVGVALPVLYTRLRAREEEGALRRDPAAA</sequence>
<accession>A0ABU7KEK5</accession>
<name>A0ABU7KEK5_9ACTN</name>
<evidence type="ECO:0000313" key="3">
    <source>
        <dbReference type="EMBL" id="MEE2040653.1"/>
    </source>
</evidence>
<dbReference type="RefSeq" id="WP_330094416.1">
    <property type="nucleotide sequence ID" value="NZ_JAUZMY010000032.1"/>
</dbReference>
<evidence type="ECO:0000256" key="1">
    <source>
        <dbReference type="SAM" id="MobiDB-lite"/>
    </source>
</evidence>
<proteinExistence type="predicted"/>
<feature type="transmembrane region" description="Helical" evidence="2">
    <location>
        <begin position="198"/>
        <end position="221"/>
    </location>
</feature>
<keyword evidence="4" id="KW-1185">Reference proteome</keyword>
<dbReference type="EMBL" id="JAUZMY010000032">
    <property type="protein sequence ID" value="MEE2040653.1"/>
    <property type="molecule type" value="Genomic_DNA"/>
</dbReference>
<gene>
    <name evidence="3" type="ORF">Q8791_25880</name>
</gene>
<feature type="transmembrane region" description="Helical" evidence="2">
    <location>
        <begin position="98"/>
        <end position="125"/>
    </location>
</feature>
<organism evidence="3 4">
    <name type="scientific">Nocardiopsis codii</name>
    <dbReference type="NCBI Taxonomy" id="3065942"/>
    <lineage>
        <taxon>Bacteria</taxon>
        <taxon>Bacillati</taxon>
        <taxon>Actinomycetota</taxon>
        <taxon>Actinomycetes</taxon>
        <taxon>Streptosporangiales</taxon>
        <taxon>Nocardiopsidaceae</taxon>
        <taxon>Nocardiopsis</taxon>
    </lineage>
</organism>
<evidence type="ECO:0008006" key="5">
    <source>
        <dbReference type="Google" id="ProtNLM"/>
    </source>
</evidence>
<feature type="region of interest" description="Disordered" evidence="1">
    <location>
        <begin position="1"/>
        <end position="21"/>
    </location>
</feature>
<feature type="transmembrane region" description="Helical" evidence="2">
    <location>
        <begin position="156"/>
        <end position="178"/>
    </location>
</feature>
<feature type="transmembrane region" description="Helical" evidence="2">
    <location>
        <begin position="42"/>
        <end position="69"/>
    </location>
</feature>
<keyword evidence="2" id="KW-0472">Membrane</keyword>
<reference evidence="3 4" key="1">
    <citation type="submission" date="2023-08" db="EMBL/GenBank/DDBJ databases">
        <authorList>
            <person name="Girao M."/>
            <person name="Carvalho M.F."/>
        </authorList>
    </citation>
    <scope>NUCLEOTIDE SEQUENCE [LARGE SCALE GENOMIC DNA]</scope>
    <source>
        <strain evidence="3 4">CT-R113</strain>
    </source>
</reference>
<feature type="transmembrane region" description="Helical" evidence="2">
    <location>
        <begin position="260"/>
        <end position="284"/>
    </location>
</feature>
<comment type="caution">
    <text evidence="3">The sequence shown here is derived from an EMBL/GenBank/DDBJ whole genome shotgun (WGS) entry which is preliminary data.</text>
</comment>
<evidence type="ECO:0000256" key="2">
    <source>
        <dbReference type="SAM" id="Phobius"/>
    </source>
</evidence>
<keyword evidence="2" id="KW-1133">Transmembrane helix</keyword>
<evidence type="ECO:0000313" key="4">
    <source>
        <dbReference type="Proteomes" id="UP001356095"/>
    </source>
</evidence>
<protein>
    <recommendedName>
        <fullName evidence="5">Integral membrane protein</fullName>
    </recommendedName>
</protein>
<keyword evidence="2" id="KW-0812">Transmembrane</keyword>
<feature type="transmembrane region" description="Helical" evidence="2">
    <location>
        <begin position="304"/>
        <end position="333"/>
    </location>
</feature>
<dbReference type="Proteomes" id="UP001356095">
    <property type="component" value="Unassembled WGS sequence"/>
</dbReference>